<sequence>MATFTVSRSALIPVPASVIFPLVNDFHEWTHWSPWEAMDPNLSRSYSGPESGVGAKYAWTGNGKVGSGNMEIVGSDEPSRVQIRLEFVKPFKSVNPTLFSFVPEGGATRVTWAMTGENKTPMSKLFALFMNMDKMVGKDFEKGLASLGAEAAKRQG</sequence>
<dbReference type="InterPro" id="IPR023393">
    <property type="entry name" value="START-like_dom_sf"/>
</dbReference>
<dbReference type="Pfam" id="PF10604">
    <property type="entry name" value="Polyketide_cyc2"/>
    <property type="match status" value="1"/>
</dbReference>
<dbReference type="CDD" id="cd07818">
    <property type="entry name" value="SRPBCC_1"/>
    <property type="match status" value="1"/>
</dbReference>
<dbReference type="Gene3D" id="3.30.530.20">
    <property type="match status" value="1"/>
</dbReference>
<dbReference type="EMBL" id="FNEI01000002">
    <property type="protein sequence ID" value="SDI34857.1"/>
    <property type="molecule type" value="Genomic_DNA"/>
</dbReference>
<reference evidence="2" key="1">
    <citation type="submission" date="2016-10" db="EMBL/GenBank/DDBJ databases">
        <authorList>
            <person name="Varghese N."/>
            <person name="Submissions S."/>
        </authorList>
    </citation>
    <scope>NUCLEOTIDE SEQUENCE [LARGE SCALE GENOMIC DNA]</scope>
    <source>
        <strain evidence="2">CGMCC 1.10783</strain>
    </source>
</reference>
<evidence type="ECO:0000313" key="1">
    <source>
        <dbReference type="EMBL" id="SDI34857.1"/>
    </source>
</evidence>
<dbReference type="AlphaFoldDB" id="A0A1G8JUV6"/>
<organism evidence="1 2">
    <name type="scientific">Arthrobacter cupressi</name>
    <dbReference type="NCBI Taxonomy" id="1045773"/>
    <lineage>
        <taxon>Bacteria</taxon>
        <taxon>Bacillati</taxon>
        <taxon>Actinomycetota</taxon>
        <taxon>Actinomycetes</taxon>
        <taxon>Micrococcales</taxon>
        <taxon>Micrococcaceae</taxon>
        <taxon>Arthrobacter</taxon>
    </lineage>
</organism>
<dbReference type="RefSeq" id="WP_074586701.1">
    <property type="nucleotide sequence ID" value="NZ_FNEI01000002.1"/>
</dbReference>
<evidence type="ECO:0000313" key="2">
    <source>
        <dbReference type="Proteomes" id="UP000182130"/>
    </source>
</evidence>
<name>A0A1G8JUV6_9MICC</name>
<accession>A0A1G8JUV6</accession>
<protein>
    <submittedName>
        <fullName evidence="1">Polyketide cyclase / dehydrase and lipid transport</fullName>
    </submittedName>
</protein>
<dbReference type="Proteomes" id="UP000182130">
    <property type="component" value="Unassembled WGS sequence"/>
</dbReference>
<dbReference type="STRING" id="1045773.SAMN05216555_10239"/>
<dbReference type="InterPro" id="IPR019587">
    <property type="entry name" value="Polyketide_cyclase/dehydratase"/>
</dbReference>
<proteinExistence type="predicted"/>
<gene>
    <name evidence="1" type="ORF">SAMN05216555_10239</name>
</gene>
<dbReference type="OrthoDB" id="9807923at2"/>
<dbReference type="SUPFAM" id="SSF55961">
    <property type="entry name" value="Bet v1-like"/>
    <property type="match status" value="1"/>
</dbReference>
<keyword evidence="2" id="KW-1185">Reference proteome</keyword>